<sequence length="459" mass="51956">MGCARQSRMEAGEPQDCTSWLPDELALRILSYLDAKDILQVAQTCQRWRELAEDEGLWQGKCKADGIEEPLHISTATGSRPRPWKSAYTNQLRVDTNWHRGRFRTITLDLLRDYLDLHRVGFNGKELVCTIHYEIIKVWSAVTGECPRTLVGHRASVTAVQMRDHMIVTGYEDGTVKVWNAESGECIHTLGGHTSHIHNVHLHEQRAASCSTDLTIRVWDIEAGQCLHTLLGHKLAVTWVWYNGRRLVSEDFSNVVKMWDPETETCLLSVCLHSGAFITFVQFDGKHIVSLLCPGRTIGVWDGETLEHTRTITGNEPYTTLMTLKNSILGVVNSGRAAEIWNVETGQRLNLLQDPNGFDPYAHDLALRGDFLIGRTGTGRITLWDWRTGQFLQNLFVPKREETLAPHLLVSNTKLVFSVASKWGALAYWPHKVLVLDFDVKERAKKKNPFSVLSWVVPS</sequence>
<name>A0A1B8Y7M2_XENTR</name>
<dbReference type="SMART" id="SM00256">
    <property type="entry name" value="FBOX"/>
    <property type="match status" value="1"/>
</dbReference>
<dbReference type="InterPro" id="IPR001810">
    <property type="entry name" value="F-box_dom"/>
</dbReference>
<feature type="repeat" description="WD" evidence="3">
    <location>
        <begin position="190"/>
        <end position="229"/>
    </location>
</feature>
<dbReference type="RefSeq" id="XP_017945065.2">
    <property type="nucleotide sequence ID" value="XM_018089576.2"/>
</dbReference>
<proteinExistence type="predicted"/>
<dbReference type="InterPro" id="IPR036322">
    <property type="entry name" value="WD40_repeat_dom_sf"/>
</dbReference>
<evidence type="ECO:0000259" key="4">
    <source>
        <dbReference type="PROSITE" id="PS50181"/>
    </source>
</evidence>
<reference evidence="5" key="2">
    <citation type="journal article" date="2010" name="Science">
        <title>The genome of the Western clawed frog Xenopus tropicalis.</title>
        <authorList>
            <person name="Hellsten U."/>
            <person name="Harland R.M."/>
            <person name="Gilchrist M.J."/>
            <person name="Hendrix D."/>
            <person name="Jurka J."/>
            <person name="Kapitonov V."/>
            <person name="Ovcharenko I."/>
            <person name="Putnam N.H."/>
            <person name="Shu S."/>
            <person name="Taher L."/>
            <person name="Blitz I.L."/>
            <person name="Blumberg B."/>
            <person name="Dichmann D.S."/>
            <person name="Dubchak I."/>
            <person name="Amaya E."/>
            <person name="Detter J.C."/>
            <person name="Fletcher R."/>
            <person name="Gerhard D.S."/>
            <person name="Goodstein D."/>
            <person name="Graves T."/>
            <person name="Grigoriev I.V."/>
            <person name="Grimwood J."/>
            <person name="Kawashima T."/>
            <person name="Lindquist E."/>
            <person name="Lucas S.M."/>
            <person name="Mead P.E."/>
            <person name="Mitros T."/>
            <person name="Ogino H."/>
            <person name="Ohta Y."/>
            <person name="Poliakov A.V."/>
            <person name="Pollet N."/>
            <person name="Robert J."/>
            <person name="Salamov A."/>
            <person name="Sater A.K."/>
            <person name="Schmutz J."/>
            <person name="Terry A."/>
            <person name="Vize P.D."/>
            <person name="Warren W.C."/>
            <person name="Wells D."/>
            <person name="Wills A."/>
            <person name="Wilson R.K."/>
            <person name="Zimmerman L.B."/>
            <person name="Zorn A.M."/>
            <person name="Grainger R."/>
            <person name="Grammer T."/>
            <person name="Khokha M.K."/>
            <person name="Richardson P.M."/>
            <person name="Rokhsar D.S."/>
        </authorList>
    </citation>
    <scope>NUCLEOTIDE SEQUENCE [LARGE SCALE GENOMIC DNA]</scope>
    <source>
        <strain evidence="5">Nigerian</strain>
    </source>
</reference>
<dbReference type="PANTHER" id="PTHR44436">
    <property type="entry name" value="F-BOX/WD REPEAT-CONTAINING PROTEIN 2"/>
    <property type="match status" value="1"/>
</dbReference>
<reference evidence="5" key="3">
    <citation type="submission" date="2016-05" db="EMBL/GenBank/DDBJ databases">
        <title>WGS assembly of Xenopus tropicalis.</title>
        <authorList>
            <person name="Sessions A."/>
            <person name="Jenkins J."/>
            <person name="Mitros T."/>
            <person name="Lyons J.T."/>
            <person name="Dichmann D.S."/>
            <person name="Robert J."/>
            <person name="Harland R.M."/>
            <person name="Rokhsar D.S."/>
        </authorList>
    </citation>
    <scope>NUCLEOTIDE SEQUENCE</scope>
    <source>
        <strain evidence="5">Nigerian</strain>
    </source>
</reference>
<dbReference type="SUPFAM" id="SSF81383">
    <property type="entry name" value="F-box domain"/>
    <property type="match status" value="1"/>
</dbReference>
<dbReference type="InterPro" id="IPR015943">
    <property type="entry name" value="WD40/YVTN_repeat-like_dom_sf"/>
</dbReference>
<keyword evidence="1 3" id="KW-0853">WD repeat</keyword>
<dbReference type="Gene3D" id="1.20.1280.50">
    <property type="match status" value="1"/>
</dbReference>
<evidence type="ECO:0000256" key="3">
    <source>
        <dbReference type="PROSITE-ProRule" id="PRU00221"/>
    </source>
</evidence>
<dbReference type="Gene3D" id="2.130.10.10">
    <property type="entry name" value="YVTN repeat-like/Quinoprotein amine dehydrogenase"/>
    <property type="match status" value="1"/>
</dbReference>
<keyword evidence="2" id="KW-0677">Repeat</keyword>
<dbReference type="KEGG" id="xtr:108644489"/>
<gene>
    <name evidence="5" type="ORF">XENTR_v90029932mg</name>
</gene>
<dbReference type="PROSITE" id="PS50181">
    <property type="entry name" value="FBOX"/>
    <property type="match status" value="1"/>
</dbReference>
<feature type="domain" description="F-box" evidence="4">
    <location>
        <begin position="21"/>
        <end position="61"/>
    </location>
</feature>
<reference evidence="5" key="1">
    <citation type="submission" date="2009-11" db="EMBL/GenBank/DDBJ databases">
        <authorList>
            <consortium name="US DOE Joint Genome Institute (JGI-PGF)"/>
            <person name="Ottilar R."/>
            <person name="Schmutz J."/>
            <person name="Salamov A."/>
            <person name="Cheng J.F."/>
            <person name="Lucas S."/>
            <person name="Pitluck S."/>
            <person name="Gundlach H."/>
            <person name="Guo Y."/>
            <person name="Haberer G."/>
            <person name="Nasrallah J."/>
            <person name="Mayer K.F.X."/>
            <person name="van de Peer Y."/>
            <person name="Weigel D."/>
            <person name="Grigoriev I.V."/>
        </authorList>
    </citation>
    <scope>NUCLEOTIDE SEQUENCE</scope>
    <source>
        <strain evidence="5">Nigerian</strain>
    </source>
</reference>
<dbReference type="SUPFAM" id="SSF50978">
    <property type="entry name" value="WD40 repeat-like"/>
    <property type="match status" value="1"/>
</dbReference>
<dbReference type="EMBL" id="KV460392">
    <property type="protein sequence ID" value="OCA19005.1"/>
    <property type="molecule type" value="Genomic_DNA"/>
</dbReference>
<protein>
    <recommendedName>
        <fullName evidence="4">F-box domain-containing protein</fullName>
    </recommendedName>
</protein>
<dbReference type="InterPro" id="IPR042627">
    <property type="entry name" value="FBXW2"/>
</dbReference>
<evidence type="ECO:0000313" key="5">
    <source>
        <dbReference type="EMBL" id="OCA19005.1"/>
    </source>
</evidence>
<evidence type="ECO:0000256" key="1">
    <source>
        <dbReference type="ARBA" id="ARBA00022574"/>
    </source>
</evidence>
<dbReference type="Pfam" id="PF12937">
    <property type="entry name" value="F-box-like"/>
    <property type="match status" value="1"/>
</dbReference>
<dbReference type="Pfam" id="PF00400">
    <property type="entry name" value="WD40"/>
    <property type="match status" value="3"/>
</dbReference>
<organism evidence="5">
    <name type="scientific">Xenopus tropicalis</name>
    <name type="common">Western clawed frog</name>
    <name type="synonym">Silurana tropicalis</name>
    <dbReference type="NCBI Taxonomy" id="8364"/>
    <lineage>
        <taxon>Eukaryota</taxon>
        <taxon>Metazoa</taxon>
        <taxon>Chordata</taxon>
        <taxon>Craniata</taxon>
        <taxon>Vertebrata</taxon>
        <taxon>Euteleostomi</taxon>
        <taxon>Amphibia</taxon>
        <taxon>Batrachia</taxon>
        <taxon>Anura</taxon>
        <taxon>Pipoidea</taxon>
        <taxon>Pipidae</taxon>
        <taxon>Xenopodinae</taxon>
        <taxon>Xenopus</taxon>
        <taxon>Silurana</taxon>
    </lineage>
</organism>
<dbReference type="InterPro" id="IPR036047">
    <property type="entry name" value="F-box-like_dom_sf"/>
</dbReference>
<dbReference type="OrthoDB" id="674604at2759"/>
<dbReference type="AlphaFoldDB" id="A0A1B8Y7M2"/>
<dbReference type="PROSITE" id="PS00678">
    <property type="entry name" value="WD_REPEATS_1"/>
    <property type="match status" value="2"/>
</dbReference>
<dbReference type="PANTHER" id="PTHR44436:SF1">
    <property type="entry name" value="F-BOX_WD REPEAT-CONTAINING PROTEIN 2"/>
    <property type="match status" value="1"/>
</dbReference>
<dbReference type="PROSITE" id="PS50294">
    <property type="entry name" value="WD_REPEATS_REGION"/>
    <property type="match status" value="1"/>
</dbReference>
<dbReference type="SMART" id="SM00320">
    <property type="entry name" value="WD40"/>
    <property type="match status" value="4"/>
</dbReference>
<dbReference type="InterPro" id="IPR019775">
    <property type="entry name" value="WD40_repeat_CS"/>
</dbReference>
<accession>A0A1B8Y7M2</accession>
<dbReference type="PROSITE" id="PS50082">
    <property type="entry name" value="WD_REPEATS_2"/>
    <property type="match status" value="2"/>
</dbReference>
<feature type="repeat" description="WD" evidence="3">
    <location>
        <begin position="150"/>
        <end position="189"/>
    </location>
</feature>
<evidence type="ECO:0000256" key="2">
    <source>
        <dbReference type="ARBA" id="ARBA00022737"/>
    </source>
</evidence>
<dbReference type="InterPro" id="IPR001680">
    <property type="entry name" value="WD40_rpt"/>
</dbReference>